<sequence>MRGKGPISRCTPPRCSNSCAPQGTGAVLTGLARAGYRPAAYPSTAAGPGASNSICGLPAGPLTPASQRSSTAAGAYDGSARHPWPPPSQDRCSLHPGSDIQVRVAPPQSCAPHSCA</sequence>
<protein>
    <submittedName>
        <fullName evidence="2">Uncharacterized protein</fullName>
    </submittedName>
</protein>
<dbReference type="AlphaFoldDB" id="A0AAV7SSW9"/>
<accession>A0AAV7SSW9</accession>
<feature type="region of interest" description="Disordered" evidence="1">
    <location>
        <begin position="39"/>
        <end position="116"/>
    </location>
</feature>
<dbReference type="EMBL" id="JANPWB010000008">
    <property type="protein sequence ID" value="KAJ1167096.1"/>
    <property type="molecule type" value="Genomic_DNA"/>
</dbReference>
<evidence type="ECO:0000313" key="3">
    <source>
        <dbReference type="Proteomes" id="UP001066276"/>
    </source>
</evidence>
<dbReference type="Proteomes" id="UP001066276">
    <property type="component" value="Chromosome 4_2"/>
</dbReference>
<proteinExistence type="predicted"/>
<name>A0AAV7SSW9_PLEWA</name>
<feature type="region of interest" description="Disordered" evidence="1">
    <location>
        <begin position="1"/>
        <end position="23"/>
    </location>
</feature>
<reference evidence="2" key="1">
    <citation type="journal article" date="2022" name="bioRxiv">
        <title>Sequencing and chromosome-scale assembly of the giantPleurodeles waltlgenome.</title>
        <authorList>
            <person name="Brown T."/>
            <person name="Elewa A."/>
            <person name="Iarovenko S."/>
            <person name="Subramanian E."/>
            <person name="Araus A.J."/>
            <person name="Petzold A."/>
            <person name="Susuki M."/>
            <person name="Suzuki K.-i.T."/>
            <person name="Hayashi T."/>
            <person name="Toyoda A."/>
            <person name="Oliveira C."/>
            <person name="Osipova E."/>
            <person name="Leigh N.D."/>
            <person name="Simon A."/>
            <person name="Yun M.H."/>
        </authorList>
    </citation>
    <scope>NUCLEOTIDE SEQUENCE</scope>
    <source>
        <strain evidence="2">20211129_DDA</strain>
        <tissue evidence="2">Liver</tissue>
    </source>
</reference>
<gene>
    <name evidence="2" type="ORF">NDU88_007489</name>
</gene>
<keyword evidence="3" id="KW-1185">Reference proteome</keyword>
<evidence type="ECO:0000313" key="2">
    <source>
        <dbReference type="EMBL" id="KAJ1167096.1"/>
    </source>
</evidence>
<organism evidence="2 3">
    <name type="scientific">Pleurodeles waltl</name>
    <name type="common">Iberian ribbed newt</name>
    <dbReference type="NCBI Taxonomy" id="8319"/>
    <lineage>
        <taxon>Eukaryota</taxon>
        <taxon>Metazoa</taxon>
        <taxon>Chordata</taxon>
        <taxon>Craniata</taxon>
        <taxon>Vertebrata</taxon>
        <taxon>Euteleostomi</taxon>
        <taxon>Amphibia</taxon>
        <taxon>Batrachia</taxon>
        <taxon>Caudata</taxon>
        <taxon>Salamandroidea</taxon>
        <taxon>Salamandridae</taxon>
        <taxon>Pleurodelinae</taxon>
        <taxon>Pleurodeles</taxon>
    </lineage>
</organism>
<comment type="caution">
    <text evidence="2">The sequence shown here is derived from an EMBL/GenBank/DDBJ whole genome shotgun (WGS) entry which is preliminary data.</text>
</comment>
<evidence type="ECO:0000256" key="1">
    <source>
        <dbReference type="SAM" id="MobiDB-lite"/>
    </source>
</evidence>